<gene>
    <name evidence="1" type="ORF">NC653_018583</name>
</gene>
<evidence type="ECO:0000313" key="2">
    <source>
        <dbReference type="Proteomes" id="UP001164929"/>
    </source>
</evidence>
<dbReference type="EMBL" id="JAQIZT010000007">
    <property type="protein sequence ID" value="KAJ6990097.1"/>
    <property type="molecule type" value="Genomic_DNA"/>
</dbReference>
<organism evidence="1 2">
    <name type="scientific">Populus alba x Populus x berolinensis</name>
    <dbReference type="NCBI Taxonomy" id="444605"/>
    <lineage>
        <taxon>Eukaryota</taxon>
        <taxon>Viridiplantae</taxon>
        <taxon>Streptophyta</taxon>
        <taxon>Embryophyta</taxon>
        <taxon>Tracheophyta</taxon>
        <taxon>Spermatophyta</taxon>
        <taxon>Magnoliopsida</taxon>
        <taxon>eudicotyledons</taxon>
        <taxon>Gunneridae</taxon>
        <taxon>Pentapetalae</taxon>
        <taxon>rosids</taxon>
        <taxon>fabids</taxon>
        <taxon>Malpighiales</taxon>
        <taxon>Salicaceae</taxon>
        <taxon>Saliceae</taxon>
        <taxon>Populus</taxon>
    </lineage>
</organism>
<protein>
    <submittedName>
        <fullName evidence="1">Uncharacterized protein</fullName>
    </submittedName>
</protein>
<evidence type="ECO:0000313" key="1">
    <source>
        <dbReference type="EMBL" id="KAJ6990097.1"/>
    </source>
</evidence>
<dbReference type="Proteomes" id="UP001164929">
    <property type="component" value="Chromosome 7"/>
</dbReference>
<proteinExistence type="predicted"/>
<keyword evidence="2" id="KW-1185">Reference proteome</keyword>
<comment type="caution">
    <text evidence="1">The sequence shown here is derived from an EMBL/GenBank/DDBJ whole genome shotgun (WGS) entry which is preliminary data.</text>
</comment>
<accession>A0AAD6QGR4</accession>
<reference evidence="1" key="1">
    <citation type="journal article" date="2023" name="Mol. Ecol. Resour.">
        <title>Chromosome-level genome assembly of a triploid poplar Populus alba 'Berolinensis'.</title>
        <authorList>
            <person name="Chen S."/>
            <person name="Yu Y."/>
            <person name="Wang X."/>
            <person name="Wang S."/>
            <person name="Zhang T."/>
            <person name="Zhou Y."/>
            <person name="He R."/>
            <person name="Meng N."/>
            <person name="Wang Y."/>
            <person name="Liu W."/>
            <person name="Liu Z."/>
            <person name="Liu J."/>
            <person name="Guo Q."/>
            <person name="Huang H."/>
            <person name="Sederoff R.R."/>
            <person name="Wang G."/>
            <person name="Qu G."/>
            <person name="Chen S."/>
        </authorList>
    </citation>
    <scope>NUCLEOTIDE SEQUENCE</scope>
    <source>
        <strain evidence="1">SC-2020</strain>
    </source>
</reference>
<sequence length="60" mass="6831">MILCINFRKLMSSKKLITARKGGGMVESNESKYLWNFPFSFIWLLPSTSNVAASMVAWTK</sequence>
<name>A0AAD6QGR4_9ROSI</name>
<dbReference type="AlphaFoldDB" id="A0AAD6QGR4"/>